<feature type="region of interest" description="Disordered" evidence="1">
    <location>
        <begin position="62"/>
        <end position="86"/>
    </location>
</feature>
<feature type="compositionally biased region" description="Low complexity" evidence="1">
    <location>
        <begin position="4128"/>
        <end position="4144"/>
    </location>
</feature>
<accession>A0A9J7ZMB0</accession>
<organism evidence="4 5">
    <name type="scientific">Cyprinus carpio carpio</name>
    <dbReference type="NCBI Taxonomy" id="630221"/>
    <lineage>
        <taxon>Eukaryota</taxon>
        <taxon>Metazoa</taxon>
        <taxon>Chordata</taxon>
        <taxon>Craniata</taxon>
        <taxon>Vertebrata</taxon>
        <taxon>Euteleostomi</taxon>
        <taxon>Actinopterygii</taxon>
        <taxon>Neopterygii</taxon>
        <taxon>Teleostei</taxon>
        <taxon>Ostariophysi</taxon>
        <taxon>Cypriniformes</taxon>
        <taxon>Cyprinidae</taxon>
        <taxon>Cyprininae</taxon>
        <taxon>Cyprinus</taxon>
    </lineage>
</organism>
<dbReference type="InterPro" id="IPR001623">
    <property type="entry name" value="DnaJ_domain"/>
</dbReference>
<reference evidence="4" key="2">
    <citation type="submission" date="2025-09" db="UniProtKB">
        <authorList>
            <consortium name="Ensembl"/>
        </authorList>
    </citation>
    <scope>IDENTIFICATION</scope>
</reference>
<evidence type="ECO:0008006" key="6">
    <source>
        <dbReference type="Google" id="ProtNLM"/>
    </source>
</evidence>
<dbReference type="InterPro" id="IPR036890">
    <property type="entry name" value="HATPase_C_sf"/>
</dbReference>
<dbReference type="InterPro" id="IPR036869">
    <property type="entry name" value="J_dom_sf"/>
</dbReference>
<dbReference type="SUPFAM" id="SSF55874">
    <property type="entry name" value="ATPase domain of HSP90 chaperone/DNA topoisomerase II/histidine kinase"/>
    <property type="match status" value="3"/>
</dbReference>
<evidence type="ECO:0000313" key="5">
    <source>
        <dbReference type="Proteomes" id="UP001108240"/>
    </source>
</evidence>
<dbReference type="Gene3D" id="1.20.120.330">
    <property type="entry name" value="Nucleotidyltransferases domain 2"/>
    <property type="match status" value="1"/>
</dbReference>
<sequence length="4327" mass="497670">MSTVSLSSSLCVRARFSERNAHIRSSTIVYVIRSTIEKKQPKLVPTRKCEWKHHHDHIRTIKGDCKRKTMSSASRQKKKKKNKFGASSPPFIDYLKEILRRYPDGGQILKELIQNAEDAGASTVVFIHDERHYGTHSLWTEELGKYQGPALYAFNDAAFTEEDWEGIQRAGRSIKQDDPMKVGRFGIGFNSVYHITDLPSVFSSEHLAIFDPQKMMFREDEEGYRWSLNVEEDRESLLNLRDQFQPFQNIVSQVKSCTWEKVISEEQYFKGTLFRFPLRNEASEISDNLYDSTKVTQLFDSFIADPDISLLFLRNVSSITLLHIDTNGLCNNRLKVSVSNHFITDYHIKQESFDRKTCFKTISHISQQMEETRSKWLVTTCLLKQGYIPEIDSLASKLSFYPQADAAFQLDEDRSLCNGRLSCFLPLPKNEPNKTALPIHINACFGLTDNRRFIKWQEEDQKNDESAMWNELLTKEIIPHVYLMMILDAIQFSENSTLPSPTVYNIWPDLSKTVHKERWHEVAIDTLKGLFEYKIFHLADDEQIWVSVSDAVFPVNNIRSDTMSAVSRLLIAEGENLVTVPEHVLKDVQEVFPESDTLTWVTPSYVRDVLHRSEAENLSKDDKYSLLEFALSDEKYTELQGLKLLPLSDGTFTSFGNGVQNTVLIDNEKFPRTLLPFCKEWFLPNALSHFCTMQLRKLATRSIYNIISLDAQHVVTLMKKHLPMDWKVTQGHVTWKTEEDHHPPKSWLVEFWKFLSTEWNDLSSFIDMPLIPLEPLRSSGNYILLARLQSKTTLIFQSSTWSNLPDNVQKVLRMVGCTVIKRDECLRHHYIESYVLPASPRNVLQVFVNSNNDQVIKGIASASSHEIDELKVYLSSLDSLSIAEKDLLSTLPIFRIMSGKYVAVKSKQAVFSSATPAIPNDLPMPDTIVQCANEADRRLLTLLEIKILESAEVAVHLVDCIKTGSCKNGEEQTIMTWILNNGSILFLHSEQLLTKTKSLSFIETTQGERKQASDVFDPRNKTFQALFETDFFPPPIYTNTQEMFQSLQRLGLKMVQKEISTTNILQVINHIEKFCVHSPDKAIKKAYTLVQVLNQNDLFSKFTKTQIEELMQRQWVPCENPKFLNESMCRNLKRGFYKPPEVRDSMYSSIVGYVMPLTSELTGHVCNHLGLYDPPPAEKVLENLSALRSMVNPNSDFQFKIELHSIYKFMQDNMTSFRDLMDTKCFPWIWNKREFVCPGDIVLIYPPELDLSSYIKKVPEEFLQYEYLLTQFGVKKTLSDEEIEDILHGIKHRIDRRCPPHGDSTELKVTIAILDWMRKNEKHLKDSTPVPVMAQNQNFTLQSLSKTVFCDISAEGLEDLKQDNEEFYVIHEEVLPLTARWLKVPFLSTRILKPQFIQAEQEVFGIEQCGQSEPITQRIKNILKEYDEEIDIFKELLQNAEDAGATTCKFLLDFRKHRDPPETLFDDGMALCSGPCLWIFNNELFSQEDWKNIVKVGSASKENKVEMIGTFGLGFNSVYHVSDIPSILSGNTLLILDPNVTHLEKHILSKGNPGIKLNPFQERLYKRFPGQFKSHEGIFDCDLSAQNSKKSYNGTLIKLPFRTLEEANKSEISSKVYDEERIQSFKNNLTDNSETHLLFLKKIKSLSLQIVPENASTPPRDDQIHTPLKISREFMTSVAVLNDTFPQEIKSTFRNTDIACNNIIDVSRAHIVKIIQEHSERSLTQYWLLYSCFGTQDSLQMFQKRTDQEHVISFPIGGVAVPLHREVKTKAWYPDESLIGQAFCFLPLSIETGLPVHVNGTFAVTSNRKSLWEKGVKSEWNKALLKDAVTSAYITTLLELKKMAQNGHIQNYSFYAFWPNTERVSKTFLPLVESFYSAVAQNGNGKSMDLFSNGHSWCSMDKAKFLNPKIEKNQAVGDIAMKVFLSLGTSCVVSLPTWVRDSFYYCGFKEMIKQKTINWPEFYSIVLKNLSAVDTHNRNLLVLNAIDLNDHDVDDLLKSYPCIPTQKCQKLQYIKRLVNPSGKVAFLYELEEGRFLEGTTNSFLSPKRIQRLYDLGILSDLLPLEDIIERAGKISSVWKQDESKFHKCLQCLMQSMKESSENVNSLHWLTLSQIQFLPALAPLDHQNKINTVLKKPSEVYMDSCLNLVSMTEFTVDHANLQMHGCDSVLQKLRVQTNPPIETVLQQLLNAHRHCNAFEKMALFNIAQSSYEYLNCYLLEKKDPNPIIGHAKSFPFIFIEDHFVNVRSVARSEEFEQKPYLYVLPVIFSKFERLWDCIGVKNQFTEEQFVAALEEMKALYGSHPLSMSDLHNCVAILMNGLYKIKEEKLTNCLIPDESGVLTSSKELRFNDSPWMPVSAGVKLSHELIPRPGACHFGVMTTRHHTLKNHFVSEFSLHAKEFGQTEKLSVRIKKLIDAYPSKKDILKELIQNADDAEATEIHFVWDKRKHMTEKIFGEKWELVQGPALCVYNNRTFSDADLQGIQQLGEGGKHGTLGRTGKYGLGFSSVYHLTDCPSILTGDKWLCISDPNLKYVEGATKQSPGCKYSMEDEFKKSFEDVYKTFLPEMFDLISGTMFRLPLRTEKMGEKSDISRHTVTDRDMEELYYALTEDPEGLILFLKHITKIEFSEISEDGKHTKCSFLIEKIYTEESMVNKENFHSHVKESLMSRTAEPCKTMYIIQISYGNKQSKWVIAESFGFSKQIHERKNKQGYFKVPQAALAACWSSSFTHTFTGRAFCSLPLPGHTGLPVHVNANFEVDYSRRDLWKEDGDSLKTEWNQALKVNIISPLYADLLLGLRSAIKKDTPTSLVFLKSELENSWLKYFPCISQKVDKVWHKMIHEVYRSIYQRDLPVIPTVRAVSDSSHLSQQKYTVTWCSVSEPHSENCPYFTTADHEGIFEILDDTGMKLVPCSLKMHEIKAHFKSAGVNVTEISASTVMNFLKQRSLNDPSQTGGSLPLPINQTLIKNKTRCSKLLNFCLTNVNEKNIHILNGLPLLLTEDQMLRVFDSRCPKLFSRFSSLFQGHQEMFADIVVNGKHMQILHKGMFIKSLTIAMAAAYLKTELEQLLRKSLPDQRWQLYQADKETVKWLKILWSFFEDQVEVYKNGKLNVFSEIKKHFEDSPILPVICLSQNNTRFLQTMRNVSQVIWNPDEKIASILIKLGFMKLDISFFIDYIDFCFKYIHPELLETGDSCAVLGEVYHIPHSQFQGLSKDECVDLQRFLQNEIRDSKKKVEHVRMLKSLPLFESISGKRERIDLHRRVFILNSKHHNYFPNLYCVDGCDSIFLKHSWVNLELSEILNIQVLDDLEFCVQFILPSVHQMKEAKLLDFMRLLVELGPVDHRIVSALREVRFIRDIHGSLQVASYFYDSDVHLYRVMLPKERFVPETFWEIFQDKHTKAYLLLKDLGLKHEVSDEEIIQFAKQIESDTTGNIPLDVLKKRSQLLFKTVLTKSNDKNSKLLNRVANIKFIFPVKIHQILCDYHKAFAQESEVVAISGSLIDRDIDHHFLIWTSMPILPSELCSPHIVKKMKDAGALETPPPGKIAANLKNICMSQCHTDRLLETRKNIFRKSYAYLQSIKFDASLFADLPVVLVENGTTLVKAHQTVLVLSNALEFRPYLYNIPSIYMKFEDFFKKIGVKERPTINKYSTVLQEIYSDSCDKDSLQANQQKTVKRVVQQLFCLLKEEQNKTPFFQNNQLYLPSTDGRLYESCTLYFNDTFFQAARLEGPLETKLKLLEKLNCCHLGNDHYEHQILLQFLPEQVRPKFLSDVISENLEGTSVQYCDYEGECEFSGWFGKHLSSAAFLHGLVCLIREESKGGVSYSEAEKKCEEIFSKIQIICCKTLQTELLLNLKPLEGSKAETDVYVKKQQGGCSFYLKHNDDIAPNVVSEITMCLTKEINALLKNCLTTSSLLVLGRLLHCDNMEDVEKALARYGIHNSGYKDERHGSLPKPGFCIPEEWHDCLDMNVLNNFESGDYVGCSKADSGEYFYATVIERVDDPLEQRRQFPARYKIQVGSDDFIEVSSLDLYQFKREKKATVSKGSTCTDIEQLLTSGPPPKTVFPETLEEIKREIDQSLNEFWNMSSEDKQKAIKRLYLRWHPDKNPDNEALATEAFRYLQKRIEELQQGTTTTTATTSTTTTAHSTSSNWRDVRDFYDMWNSEAQSHRRGRERFYQNYSRRQYNFWSYHRETPRPNRGEAKRWYEQAQCDIKAAHNDTGGDSSEWCLFKVHQAVEKALIAAMYRGSGHQPNNCTITSLAQQVSHFSSQLASLPNTVRQLTDLGVDDRKTQYPKYHQFPHIPNKQFGINNAIRALDIAAKLLEKIEEYIS</sequence>
<evidence type="ECO:0000256" key="1">
    <source>
        <dbReference type="SAM" id="MobiDB-lite"/>
    </source>
</evidence>
<dbReference type="GeneTree" id="ENSGT00940000164866"/>
<dbReference type="PROSITE" id="PS50076">
    <property type="entry name" value="DNAJ_2"/>
    <property type="match status" value="1"/>
</dbReference>
<dbReference type="InterPro" id="IPR058210">
    <property type="entry name" value="SACS/Nov_dom"/>
</dbReference>
<dbReference type="SMART" id="SM00748">
    <property type="entry name" value="HEPN"/>
    <property type="match status" value="1"/>
</dbReference>
<evidence type="ECO:0000313" key="4">
    <source>
        <dbReference type="Ensembl" id="ENSCCRP00000134259.1"/>
    </source>
</evidence>
<feature type="domain" description="HEPN" evidence="3">
    <location>
        <begin position="4202"/>
        <end position="4318"/>
    </location>
</feature>
<feature type="domain" description="J" evidence="2">
    <location>
        <begin position="4071"/>
        <end position="4159"/>
    </location>
</feature>
<dbReference type="NCBIfam" id="NF047352">
    <property type="entry name" value="P_loop_sacsin"/>
    <property type="match status" value="3"/>
</dbReference>
<protein>
    <recommendedName>
        <fullName evidence="6">HEPN domain-containing protein</fullName>
    </recommendedName>
</protein>
<keyword evidence="5" id="KW-1185">Reference proteome</keyword>
<dbReference type="InterPro" id="IPR007842">
    <property type="entry name" value="HEPN_dom"/>
</dbReference>
<dbReference type="PANTHER" id="PTHR46919:SF2">
    <property type="entry name" value="SACSIN"/>
    <property type="match status" value="1"/>
</dbReference>
<dbReference type="SUPFAM" id="SSF46565">
    <property type="entry name" value="Chaperone J-domain"/>
    <property type="match status" value="1"/>
</dbReference>
<name>A0A9J7ZMB0_CYPCA</name>
<dbReference type="Pfam" id="PF25794">
    <property type="entry name" value="SACS"/>
    <property type="match status" value="3"/>
</dbReference>
<reference evidence="4" key="1">
    <citation type="submission" date="2025-08" db="UniProtKB">
        <authorList>
            <consortium name="Ensembl"/>
        </authorList>
    </citation>
    <scope>IDENTIFICATION</scope>
</reference>
<dbReference type="Ensembl" id="ENSCCRT00000191961.1">
    <property type="protein sequence ID" value="ENSCCRP00000134259.1"/>
    <property type="gene ID" value="ENSCCRG00000079360.1"/>
</dbReference>
<dbReference type="Gene3D" id="3.30.565.10">
    <property type="entry name" value="Histidine kinase-like ATPase, C-terminal domain"/>
    <property type="match status" value="1"/>
</dbReference>
<evidence type="ECO:0000259" key="3">
    <source>
        <dbReference type="PROSITE" id="PS50910"/>
    </source>
</evidence>
<evidence type="ECO:0000259" key="2">
    <source>
        <dbReference type="PROSITE" id="PS50076"/>
    </source>
</evidence>
<dbReference type="Gene3D" id="1.10.287.110">
    <property type="entry name" value="DnaJ domain"/>
    <property type="match status" value="1"/>
</dbReference>
<dbReference type="Pfam" id="PF05168">
    <property type="entry name" value="HEPN"/>
    <property type="match status" value="1"/>
</dbReference>
<proteinExistence type="predicted"/>
<dbReference type="PANTHER" id="PTHR46919">
    <property type="entry name" value="ZINC FINGER, C3HC4 TYPE (RING FINGER) FAMILY PROTEIN"/>
    <property type="match status" value="1"/>
</dbReference>
<dbReference type="PROSITE" id="PS50910">
    <property type="entry name" value="HEPN"/>
    <property type="match status" value="1"/>
</dbReference>
<dbReference type="Proteomes" id="UP001108240">
    <property type="component" value="Unplaced"/>
</dbReference>
<dbReference type="SUPFAM" id="SSF81593">
    <property type="entry name" value="Nucleotidyltransferase substrate binding subunit/domain"/>
    <property type="match status" value="1"/>
</dbReference>
<feature type="region of interest" description="Disordered" evidence="1">
    <location>
        <begin position="4125"/>
        <end position="4144"/>
    </location>
</feature>
<dbReference type="CDD" id="cd06257">
    <property type="entry name" value="DnaJ"/>
    <property type="match status" value="1"/>
</dbReference>